<dbReference type="Proteomes" id="UP000008063">
    <property type="component" value="Unassembled WGS sequence"/>
</dbReference>
<dbReference type="EMBL" id="GL945485">
    <property type="protein sequence ID" value="EGN95585.1"/>
    <property type="molecule type" value="Genomic_DNA"/>
</dbReference>
<feature type="region of interest" description="Disordered" evidence="1">
    <location>
        <begin position="509"/>
        <end position="533"/>
    </location>
</feature>
<protein>
    <recommendedName>
        <fullName evidence="2">EH domain-containing protein</fullName>
    </recommendedName>
</protein>
<dbReference type="HOGENOM" id="CLU_024941_0_0_1"/>
<feature type="region of interest" description="Disordered" evidence="1">
    <location>
        <begin position="263"/>
        <end position="289"/>
    </location>
</feature>
<feature type="region of interest" description="Disordered" evidence="1">
    <location>
        <begin position="95"/>
        <end position="114"/>
    </location>
</feature>
<feature type="compositionally biased region" description="Basic and acidic residues" evidence="1">
    <location>
        <begin position="324"/>
        <end position="333"/>
    </location>
</feature>
<feature type="region of interest" description="Disordered" evidence="1">
    <location>
        <begin position="55"/>
        <end position="77"/>
    </location>
</feature>
<feature type="compositionally biased region" description="Basic and acidic residues" evidence="1">
    <location>
        <begin position="509"/>
        <end position="521"/>
    </location>
</feature>
<dbReference type="InterPro" id="IPR000261">
    <property type="entry name" value="EH_dom"/>
</dbReference>
<feature type="region of interest" description="Disordered" evidence="1">
    <location>
        <begin position="593"/>
        <end position="618"/>
    </location>
</feature>
<evidence type="ECO:0000313" key="3">
    <source>
        <dbReference type="EMBL" id="EGN95585.1"/>
    </source>
</evidence>
<evidence type="ECO:0000256" key="1">
    <source>
        <dbReference type="SAM" id="MobiDB-lite"/>
    </source>
</evidence>
<evidence type="ECO:0000259" key="2">
    <source>
        <dbReference type="Pfam" id="PF12763"/>
    </source>
</evidence>
<feature type="region of interest" description="Disordered" evidence="1">
    <location>
        <begin position="128"/>
        <end position="239"/>
    </location>
</feature>
<reference evidence="4" key="1">
    <citation type="journal article" date="2011" name="Science">
        <title>The plant cell wall-decomposing machinery underlies the functional diversity of forest fungi.</title>
        <authorList>
            <person name="Eastwood D.C."/>
            <person name="Floudas D."/>
            <person name="Binder M."/>
            <person name="Majcherczyk A."/>
            <person name="Schneider P."/>
            <person name="Aerts A."/>
            <person name="Asiegbu F.O."/>
            <person name="Baker S.E."/>
            <person name="Barry K."/>
            <person name="Bendiksby M."/>
            <person name="Blumentritt M."/>
            <person name="Coutinho P.M."/>
            <person name="Cullen D."/>
            <person name="de Vries R.P."/>
            <person name="Gathman A."/>
            <person name="Goodell B."/>
            <person name="Henrissat B."/>
            <person name="Ihrmark K."/>
            <person name="Kauserud H."/>
            <person name="Kohler A."/>
            <person name="LaButti K."/>
            <person name="Lapidus A."/>
            <person name="Lavin J.L."/>
            <person name="Lee Y.-H."/>
            <person name="Lindquist E."/>
            <person name="Lilly W."/>
            <person name="Lucas S."/>
            <person name="Morin E."/>
            <person name="Murat C."/>
            <person name="Oguiza J.A."/>
            <person name="Park J."/>
            <person name="Pisabarro A.G."/>
            <person name="Riley R."/>
            <person name="Rosling A."/>
            <person name="Salamov A."/>
            <person name="Schmidt O."/>
            <person name="Schmutz J."/>
            <person name="Skrede I."/>
            <person name="Stenlid J."/>
            <person name="Wiebenga A."/>
            <person name="Xie X."/>
            <person name="Kuees U."/>
            <person name="Hibbett D.S."/>
            <person name="Hoffmeister D."/>
            <person name="Hoegberg N."/>
            <person name="Martin F."/>
            <person name="Grigoriev I.V."/>
            <person name="Watkinson S.C."/>
        </authorList>
    </citation>
    <scope>NUCLEOTIDE SEQUENCE [LARGE SCALE GENOMIC DNA]</scope>
    <source>
        <strain evidence="4">strain S7.3</strain>
    </source>
</reference>
<feature type="region of interest" description="Disordered" evidence="1">
    <location>
        <begin position="324"/>
        <end position="438"/>
    </location>
</feature>
<feature type="compositionally biased region" description="Polar residues" evidence="1">
    <location>
        <begin position="341"/>
        <end position="353"/>
    </location>
</feature>
<dbReference type="InterPro" id="IPR011992">
    <property type="entry name" value="EF-hand-dom_pair"/>
</dbReference>
<dbReference type="Pfam" id="PF12763">
    <property type="entry name" value="EH"/>
    <property type="match status" value="1"/>
</dbReference>
<evidence type="ECO:0000313" key="4">
    <source>
        <dbReference type="Proteomes" id="UP000008063"/>
    </source>
</evidence>
<feature type="compositionally biased region" description="Low complexity" evidence="1">
    <location>
        <begin position="194"/>
        <end position="210"/>
    </location>
</feature>
<dbReference type="InParanoid" id="F8Q7P7"/>
<keyword evidence="4" id="KW-1185">Reference proteome</keyword>
<organism evidence="4">
    <name type="scientific">Serpula lacrymans var. lacrymans (strain S7.3)</name>
    <name type="common">Dry rot fungus</name>
    <dbReference type="NCBI Taxonomy" id="936435"/>
    <lineage>
        <taxon>Eukaryota</taxon>
        <taxon>Fungi</taxon>
        <taxon>Dikarya</taxon>
        <taxon>Basidiomycota</taxon>
        <taxon>Agaricomycotina</taxon>
        <taxon>Agaricomycetes</taxon>
        <taxon>Agaricomycetidae</taxon>
        <taxon>Boletales</taxon>
        <taxon>Coniophorineae</taxon>
        <taxon>Serpulaceae</taxon>
        <taxon>Serpula</taxon>
    </lineage>
</organism>
<feature type="domain" description="EH" evidence="2">
    <location>
        <begin position="535"/>
        <end position="579"/>
    </location>
</feature>
<dbReference type="STRING" id="936435.F8Q7P7"/>
<gene>
    <name evidence="3" type="ORF">SERLA73DRAFT_76681</name>
</gene>
<feature type="compositionally biased region" description="Low complexity" evidence="1">
    <location>
        <begin position="386"/>
        <end position="436"/>
    </location>
</feature>
<dbReference type="Gene3D" id="1.10.238.10">
    <property type="entry name" value="EF-hand"/>
    <property type="match status" value="1"/>
</dbReference>
<accession>F8Q7P7</accession>
<name>F8Q7P7_SERL3</name>
<dbReference type="OMA" id="TVDHTYP"/>
<dbReference type="OrthoDB" id="10045710at2759"/>
<dbReference type="AlphaFoldDB" id="F8Q7P7"/>
<dbReference type="SUPFAM" id="SSF47473">
    <property type="entry name" value="EF-hand"/>
    <property type="match status" value="1"/>
</dbReference>
<feature type="compositionally biased region" description="Low complexity" evidence="1">
    <location>
        <begin position="362"/>
        <end position="377"/>
    </location>
</feature>
<feature type="compositionally biased region" description="Polar residues" evidence="1">
    <location>
        <begin position="267"/>
        <end position="278"/>
    </location>
</feature>
<proteinExistence type="predicted"/>
<feature type="compositionally biased region" description="Low complexity" evidence="1">
    <location>
        <begin position="55"/>
        <end position="66"/>
    </location>
</feature>
<sequence>MEYVIRDSWRTAVTALRICTRRSPQSHKIPSRAVMPSTSLQSRISAFEALSSIPSSSTTVTTSSKSAKYPPLSSHPLDSPISPTASSFYPIASFTPPKSASRSPSPSPPNLGRKTSLIDLKDWVVDDGPCQSVQKSNGRHVNANRAHNQTLQHRKVSENNAAPNASMPLINLESPPKSRAERPPLPPRKPSYTSIESVSSSRSVSISNENGATLRPPGRSDSLTIEHTYPPSKPNAFGSARLGHAPASSISSFHSVSLSSDGGGITESASPNVASKNLSVPMDREGNGSVDVDTVSLDESFENVSVTSAMSPTNAPLIPFDWDKAMAKPKPEPPKLPQRPNTKSPLLTFTSPPRANPPPIPLSRSTSTSSNTTTTNRRPPPPPPSSAQHHQPPSRFRNPPSRTSLTSTSASASDRSSILSTATTTSRTSASPRSSIGFAGKSASLLRPTPVPAAACSRYEAVFVSSVLNQKKVERAAKKAKPVFLSPPTKKSRQAAGWRGLSVDLITNPEDHPVLSEKDKADSDDDEPAVGPEDRLNGQIVKLIWGASRLDKEKLRNIWLDCDSARSGSLDRDAFVKGMWRIDEELRRAQLGRRISSSSSSSLYRARQPPKTPKLLLQ</sequence>